<reference evidence="1 2" key="1">
    <citation type="submission" date="2015-07" db="EMBL/GenBank/DDBJ databases">
        <title>Whole genome sequence of Ardenticatena maritima DSM 23922.</title>
        <authorList>
            <person name="Hemp J."/>
            <person name="Ward L.M."/>
            <person name="Pace L.A."/>
            <person name="Fischer W.W."/>
        </authorList>
    </citation>
    <scope>NUCLEOTIDE SEQUENCE [LARGE SCALE GENOMIC DNA]</scope>
    <source>
        <strain evidence="1 2">110S</strain>
    </source>
</reference>
<evidence type="ECO:0000313" key="1">
    <source>
        <dbReference type="EMBL" id="KPL88702.1"/>
    </source>
</evidence>
<dbReference type="NCBIfam" id="TIGR01888">
    <property type="entry name" value="cas_cmr3"/>
    <property type="match status" value="1"/>
</dbReference>
<protein>
    <recommendedName>
        <fullName evidence="3">CRISPR-associated protein Cmr3</fullName>
    </recommendedName>
</protein>
<dbReference type="EMBL" id="LGKN01000004">
    <property type="protein sequence ID" value="KPL88702.1"/>
    <property type="molecule type" value="Genomic_DNA"/>
</dbReference>
<dbReference type="Gene3D" id="3.30.70.2940">
    <property type="match status" value="1"/>
</dbReference>
<dbReference type="Gene3D" id="2.60.40.4350">
    <property type="match status" value="1"/>
</dbReference>
<dbReference type="InterPro" id="IPR019117">
    <property type="entry name" value="CRISPR-assoc_protein_Cmr3"/>
</dbReference>
<proteinExistence type="predicted"/>
<dbReference type="InterPro" id="IPR010165">
    <property type="entry name" value="CRISPR-Cmr3_IIIB"/>
</dbReference>
<evidence type="ECO:0000313" key="2">
    <source>
        <dbReference type="Proteomes" id="UP000050502"/>
    </source>
</evidence>
<dbReference type="Pfam" id="PF09700">
    <property type="entry name" value="Cas_Cmr3"/>
    <property type="match status" value="1"/>
</dbReference>
<dbReference type="RefSeq" id="WP_161804520.1">
    <property type="nucleotide sequence ID" value="NZ_LGKN01000004.1"/>
</dbReference>
<evidence type="ECO:0008006" key="3">
    <source>
        <dbReference type="Google" id="ProtNLM"/>
    </source>
</evidence>
<comment type="caution">
    <text evidence="1">The sequence shown here is derived from an EMBL/GenBank/DDBJ whole genome shotgun (WGS) entry which is preliminary data.</text>
</comment>
<dbReference type="AlphaFoldDB" id="A0A0P6YAI2"/>
<dbReference type="PATRIC" id="fig|872965.6.peg.1525"/>
<sequence length="387" mass="42761">MKTWRVVPHDPLIFRDGKPFTATPGARATSVPFPFPSTLAGAVRTLSGALENGGIFPKKNNDALVQKVLAYPVAGPFLFDTRRQQVLFPAPQDALLVKLEPHDETKAQQVPLHPTTRFSNVLTNMPDGLQLVAPVETVKAKRHPNAPAFWYWEKIEAWLKHPTPATVTLSALGIHTLPTDYRTHVSIQHQSGTAEEGALFQTAGLTFVHAPRKEKRPDLDEAAELALLLQTDAPIGATMWTLGGERRLAAWEEQNDTLPTCPEEVQTAIQQRRRGRLILATPAHFTGGFLPTWVCEHPSGVKLRIVGAAVGRPVHVSGWDYQKGKPKITRRLAPAGSVYFFEIVEGDEAAITQFINAVWLRPISDEEQDRRDGFGVALLGTWNEKEA</sequence>
<dbReference type="CDD" id="cd09748">
    <property type="entry name" value="Cmr3_III-B"/>
    <property type="match status" value="1"/>
</dbReference>
<name>A0A0P6YAI2_9CHLR</name>
<organism evidence="1 2">
    <name type="scientific">Ardenticatena maritima</name>
    <dbReference type="NCBI Taxonomy" id="872965"/>
    <lineage>
        <taxon>Bacteria</taxon>
        <taxon>Bacillati</taxon>
        <taxon>Chloroflexota</taxon>
        <taxon>Ardenticatenia</taxon>
        <taxon>Ardenticatenales</taxon>
        <taxon>Ardenticatenaceae</taxon>
        <taxon>Ardenticatena</taxon>
    </lineage>
</organism>
<gene>
    <name evidence="1" type="ORF">SE16_07405</name>
</gene>
<dbReference type="Proteomes" id="UP000050502">
    <property type="component" value="Unassembled WGS sequence"/>
</dbReference>
<accession>A0A0P6YAI2</accession>